<dbReference type="Proteomes" id="UP001454036">
    <property type="component" value="Unassembled WGS sequence"/>
</dbReference>
<dbReference type="Pfam" id="PF00078">
    <property type="entry name" value="RVT_1"/>
    <property type="match status" value="1"/>
</dbReference>
<evidence type="ECO:0000313" key="2">
    <source>
        <dbReference type="EMBL" id="GAA0160574.1"/>
    </source>
</evidence>
<dbReference type="InterPro" id="IPR036397">
    <property type="entry name" value="RNaseH_sf"/>
</dbReference>
<dbReference type="GO" id="GO:0004523">
    <property type="term" value="F:RNA-DNA hybrid ribonuclease activity"/>
    <property type="evidence" value="ECO:0007669"/>
    <property type="project" value="InterPro"/>
</dbReference>
<dbReference type="EMBL" id="BAABME010020491">
    <property type="protein sequence ID" value="GAA0160574.1"/>
    <property type="molecule type" value="Genomic_DNA"/>
</dbReference>
<dbReference type="InterPro" id="IPR036691">
    <property type="entry name" value="Endo/exonu/phosph_ase_sf"/>
</dbReference>
<dbReference type="CDD" id="cd06222">
    <property type="entry name" value="RNase_H_like"/>
    <property type="match status" value="1"/>
</dbReference>
<dbReference type="Gene3D" id="3.30.420.10">
    <property type="entry name" value="Ribonuclease H-like superfamily/Ribonuclease H"/>
    <property type="match status" value="1"/>
</dbReference>
<dbReference type="InterPro" id="IPR002156">
    <property type="entry name" value="RNaseH_domain"/>
</dbReference>
<keyword evidence="2" id="KW-0695">RNA-directed DNA polymerase</keyword>
<evidence type="ECO:0000259" key="1">
    <source>
        <dbReference type="PROSITE" id="PS50878"/>
    </source>
</evidence>
<dbReference type="InterPro" id="IPR043502">
    <property type="entry name" value="DNA/RNA_pol_sf"/>
</dbReference>
<dbReference type="Pfam" id="PF13966">
    <property type="entry name" value="zf-RVT"/>
    <property type="match status" value="1"/>
</dbReference>
<reference evidence="2 3" key="1">
    <citation type="submission" date="2024-01" db="EMBL/GenBank/DDBJ databases">
        <title>The complete chloroplast genome sequence of Lithospermum erythrorhizon: insights into the phylogenetic relationship among Boraginaceae species and the maternal lineages of purple gromwells.</title>
        <authorList>
            <person name="Okada T."/>
            <person name="Watanabe K."/>
        </authorList>
    </citation>
    <scope>NUCLEOTIDE SEQUENCE [LARGE SCALE GENOMIC DNA]</scope>
</reference>
<dbReference type="InterPro" id="IPR044730">
    <property type="entry name" value="RNase_H-like_dom_plant"/>
</dbReference>
<dbReference type="SUPFAM" id="SSF56672">
    <property type="entry name" value="DNA/RNA polymerases"/>
    <property type="match status" value="1"/>
</dbReference>
<dbReference type="InterPro" id="IPR012337">
    <property type="entry name" value="RNaseH-like_sf"/>
</dbReference>
<protein>
    <submittedName>
        <fullName evidence="2">Reverse transcriptase</fullName>
    </submittedName>
</protein>
<dbReference type="PROSITE" id="PS50878">
    <property type="entry name" value="RT_POL"/>
    <property type="match status" value="1"/>
</dbReference>
<keyword evidence="3" id="KW-1185">Reference proteome</keyword>
<sequence length="1314" mass="149639">MRIDYYKRKLNYDGCYANCSNKIWIFWNNVFEVEILDDNAQFVNAKVQSSLCKEEVIVTAVYASCNITTRRQLWEGLVNMSMTTSPWVVMGDFNVIKGPSEQVRCKALDPKALEDFNDCLLSCRLEDAGYTGKTFSWTNGRTAKRLDRVLFNQQYGALYPRVKVQQLAKTLSDHAPLLVTSFGPEVGGKGSFKFQKMWFHHPNFIRLVEESWGKPIHGNPLYVLGAKLKRLKKDLKEWNKNIFGNVFNMVENADEEVQECEAEYEKAATAENREALHRARAHHFKCLAIEEDFLSQQSGIKWLQEGDRNSGFYHNFVRRKRKRSAVLGILDEGEWLTEPEEIAISGVNFFQSLFTQDTAAGDVELIDCIPPMVSDEDNEQLLSIPNLEEVKQVVFSLNKESVAGPDGFNGHFFHNFWDLIAGDMLQAVRCFLAGNPLHKGFTSTAIALIPKGDNPKSWKDYRPISLCSFVNKVMSKLISSRLAQILPKLISEVQAGFVKGRLIQDNILLAQELIHHIDKGSKAGNVILNLDMSKAFDKLSWSFLEKILRRMGFSEIWIGRVMACINNNWFSIIINGKSEGFFKSGKGVRQGDPLSPALFILAEEYLFRGLQHIHNQHPEIAYHSGCSVKVPALGFADDVLIFSSGTKSALSKVIDFLDHYQLVSGQMINREKSSWIISNKATPTRCSIVQKVTGFRKGAMPFTYLGIPIYKGKKQIFLFDGLIEKIREKLQSWGSNFLSFGGRIALLQSVLTTLPMYFLQVMQMPAAVYNKIEIIFNKFLWDGMTWCKWSKACAPYAEGGLNMRSLPDIHQAFMQKAWFRMREGNCLWSKFMLSKYCKTHHPRLAPVHPSHSRVWKSLHKVRDEAESKIHWQIGRGMCDFWMDSWLELGPLCTLYSDKKGGKKVHELWINGGWDEAALSNLISHEHMEKVKEVYIEAGSPDKAIWKASPDGLFSFKSTYDDVREHRQASALYSVIWHNNIPKKMSFVVWRLLNGWLPVDEMMVKKGIALASKCVCCAQEETINHVFFTNPIAQQLWSYFAGLLGKRSTNIQSLQQVLRNWSLSVSTAGHIKQVTPVVILWALWEARNKAKHVAVPYTFERMRGRIMSLLTMISRANLTLLKFWTGDTDMAKKLGAHCRPVRINRPLPLCWEKPMNGAIKLNIDAAFKDGRGGYGGILRNDKGQLLVAMGFQGSCATALDAEIQALLICLQECVSRGHTRMQIEIDSIQLVQMVHGKIAHWQHYNRIAHIAALLLSSHSSLSHVFREKNMAADWIAKQSWKKGHHIIWEADTKEIGMHRLLQLEMSGHPQIRMAH</sequence>
<dbReference type="SUPFAM" id="SSF56219">
    <property type="entry name" value="DNase I-like"/>
    <property type="match status" value="1"/>
</dbReference>
<accession>A0AAV3Q941</accession>
<comment type="caution">
    <text evidence="2">The sequence shown here is derived from an EMBL/GenBank/DDBJ whole genome shotgun (WGS) entry which is preliminary data.</text>
</comment>
<gene>
    <name evidence="2" type="ORF">LIER_39062</name>
</gene>
<organism evidence="2 3">
    <name type="scientific">Lithospermum erythrorhizon</name>
    <name type="common">Purple gromwell</name>
    <name type="synonym">Lithospermum officinale var. erythrorhizon</name>
    <dbReference type="NCBI Taxonomy" id="34254"/>
    <lineage>
        <taxon>Eukaryota</taxon>
        <taxon>Viridiplantae</taxon>
        <taxon>Streptophyta</taxon>
        <taxon>Embryophyta</taxon>
        <taxon>Tracheophyta</taxon>
        <taxon>Spermatophyta</taxon>
        <taxon>Magnoliopsida</taxon>
        <taxon>eudicotyledons</taxon>
        <taxon>Gunneridae</taxon>
        <taxon>Pentapetalae</taxon>
        <taxon>asterids</taxon>
        <taxon>lamiids</taxon>
        <taxon>Boraginales</taxon>
        <taxon>Boraginaceae</taxon>
        <taxon>Boraginoideae</taxon>
        <taxon>Lithospermeae</taxon>
        <taxon>Lithospermum</taxon>
    </lineage>
</organism>
<dbReference type="GO" id="GO:0003964">
    <property type="term" value="F:RNA-directed DNA polymerase activity"/>
    <property type="evidence" value="ECO:0007669"/>
    <property type="project" value="UniProtKB-KW"/>
</dbReference>
<dbReference type="Pfam" id="PF13456">
    <property type="entry name" value="RVT_3"/>
    <property type="match status" value="1"/>
</dbReference>
<dbReference type="Gene3D" id="3.60.10.10">
    <property type="entry name" value="Endonuclease/exonuclease/phosphatase"/>
    <property type="match status" value="1"/>
</dbReference>
<name>A0AAV3Q941_LITER</name>
<evidence type="ECO:0000313" key="3">
    <source>
        <dbReference type="Proteomes" id="UP001454036"/>
    </source>
</evidence>
<keyword evidence="2" id="KW-0808">Transferase</keyword>
<dbReference type="InterPro" id="IPR026960">
    <property type="entry name" value="RVT-Znf"/>
</dbReference>
<proteinExistence type="predicted"/>
<dbReference type="CDD" id="cd01650">
    <property type="entry name" value="RT_nLTR_like"/>
    <property type="match status" value="1"/>
</dbReference>
<dbReference type="PANTHER" id="PTHR33116:SF80">
    <property type="entry name" value="REVERSE TRANSCRIPTASE ZINC-BINDING DOMAIN-CONTAINING PROTEIN"/>
    <property type="match status" value="1"/>
</dbReference>
<dbReference type="GO" id="GO:0003676">
    <property type="term" value="F:nucleic acid binding"/>
    <property type="evidence" value="ECO:0007669"/>
    <property type="project" value="InterPro"/>
</dbReference>
<dbReference type="SUPFAM" id="SSF53098">
    <property type="entry name" value="Ribonuclease H-like"/>
    <property type="match status" value="1"/>
</dbReference>
<dbReference type="PANTHER" id="PTHR33116">
    <property type="entry name" value="REVERSE TRANSCRIPTASE ZINC-BINDING DOMAIN-CONTAINING PROTEIN-RELATED-RELATED"/>
    <property type="match status" value="1"/>
</dbReference>
<feature type="domain" description="Reverse transcriptase" evidence="1">
    <location>
        <begin position="430"/>
        <end position="709"/>
    </location>
</feature>
<dbReference type="InterPro" id="IPR000477">
    <property type="entry name" value="RT_dom"/>
</dbReference>
<keyword evidence="2" id="KW-0548">Nucleotidyltransferase</keyword>